<feature type="domain" description="Crinkler effector protein N-terminal" evidence="4">
    <location>
        <begin position="6"/>
        <end position="99"/>
    </location>
</feature>
<accession>A0A0C9XIM4</accession>
<dbReference type="EMBL" id="KN834109">
    <property type="protein sequence ID" value="KIK12180.1"/>
    <property type="molecule type" value="Genomic_DNA"/>
</dbReference>
<reference evidence="6" key="2">
    <citation type="submission" date="2015-01" db="EMBL/GenBank/DDBJ databases">
        <title>Evolutionary Origins and Diversification of the Mycorrhizal Mutualists.</title>
        <authorList>
            <consortium name="DOE Joint Genome Institute"/>
            <consortium name="Mycorrhizal Genomics Consortium"/>
            <person name="Kohler A."/>
            <person name="Kuo A."/>
            <person name="Nagy L.G."/>
            <person name="Floudas D."/>
            <person name="Copeland A."/>
            <person name="Barry K.W."/>
            <person name="Cichocki N."/>
            <person name="Veneault-Fourrey C."/>
            <person name="LaButti K."/>
            <person name="Lindquist E.A."/>
            <person name="Lipzen A."/>
            <person name="Lundell T."/>
            <person name="Morin E."/>
            <person name="Murat C."/>
            <person name="Riley R."/>
            <person name="Ohm R."/>
            <person name="Sun H."/>
            <person name="Tunlid A."/>
            <person name="Henrissat B."/>
            <person name="Grigoriev I.V."/>
            <person name="Hibbett D.S."/>
            <person name="Martin F."/>
        </authorList>
    </citation>
    <scope>NUCLEOTIDE SEQUENCE [LARGE SCALE GENOMIC DNA]</scope>
    <source>
        <strain evidence="6">441</strain>
    </source>
</reference>
<reference evidence="5 6" key="1">
    <citation type="submission" date="2014-04" db="EMBL/GenBank/DDBJ databases">
        <authorList>
            <consortium name="DOE Joint Genome Institute"/>
            <person name="Kuo A."/>
            <person name="Kohler A."/>
            <person name="Costa M.D."/>
            <person name="Nagy L.G."/>
            <person name="Floudas D."/>
            <person name="Copeland A."/>
            <person name="Barry K.W."/>
            <person name="Cichocki N."/>
            <person name="Veneault-Fourrey C."/>
            <person name="LaButti K."/>
            <person name="Lindquist E.A."/>
            <person name="Lipzen A."/>
            <person name="Lundell T."/>
            <person name="Morin E."/>
            <person name="Murat C."/>
            <person name="Sun H."/>
            <person name="Tunlid A."/>
            <person name="Henrissat B."/>
            <person name="Grigoriev I.V."/>
            <person name="Hibbett D.S."/>
            <person name="Martin F."/>
            <person name="Nordberg H.P."/>
            <person name="Cantor M.N."/>
            <person name="Hua S.X."/>
        </authorList>
    </citation>
    <scope>NUCLEOTIDE SEQUENCE [LARGE SCALE GENOMIC DNA]</scope>
    <source>
        <strain evidence="5 6">441</strain>
    </source>
</reference>
<evidence type="ECO:0000313" key="5">
    <source>
        <dbReference type="EMBL" id="KIK12180.1"/>
    </source>
</evidence>
<gene>
    <name evidence="5" type="ORF">PISMIDRAFT_18928</name>
</gene>
<dbReference type="GO" id="GO:0043657">
    <property type="term" value="C:host cell"/>
    <property type="evidence" value="ECO:0007669"/>
    <property type="project" value="UniProtKB-SubCell"/>
</dbReference>
<comment type="subcellular location">
    <subcellularLocation>
        <location evidence="1">Host cell</location>
    </subcellularLocation>
    <subcellularLocation>
        <location evidence="2">Secreted</location>
    </subcellularLocation>
</comment>
<name>A0A0C9XIM4_9AGAM</name>
<organism evidence="5 6">
    <name type="scientific">Pisolithus microcarpus 441</name>
    <dbReference type="NCBI Taxonomy" id="765257"/>
    <lineage>
        <taxon>Eukaryota</taxon>
        <taxon>Fungi</taxon>
        <taxon>Dikarya</taxon>
        <taxon>Basidiomycota</taxon>
        <taxon>Agaricomycotina</taxon>
        <taxon>Agaricomycetes</taxon>
        <taxon>Agaricomycetidae</taxon>
        <taxon>Boletales</taxon>
        <taxon>Sclerodermatineae</taxon>
        <taxon>Pisolithaceae</taxon>
        <taxon>Pisolithus</taxon>
    </lineage>
</organism>
<dbReference type="GO" id="GO:0005576">
    <property type="term" value="C:extracellular region"/>
    <property type="evidence" value="ECO:0007669"/>
    <property type="project" value="UniProtKB-SubCell"/>
</dbReference>
<evidence type="ECO:0000256" key="3">
    <source>
        <dbReference type="ARBA" id="ARBA00022525"/>
    </source>
</evidence>
<dbReference type="HOGENOM" id="CLU_074871_1_0_1"/>
<sequence>MSFFYLNCLALGDMLDHIFTVKIASLETVGALRKVIKDEQQFACLADELVLYRTSLPDDGELKNKVEVLDLDEPLQPLSILAQVFTDLPVAGHLHIVIQVPPEVPEQARIDGEEEDNI</sequence>
<keyword evidence="6" id="KW-1185">Reference proteome</keyword>
<dbReference type="OrthoDB" id="2427869at2759"/>
<dbReference type="InterPro" id="IPR045379">
    <property type="entry name" value="Crinkler_N"/>
</dbReference>
<protein>
    <recommendedName>
        <fullName evidence="4">Crinkler effector protein N-terminal domain-containing protein</fullName>
    </recommendedName>
</protein>
<evidence type="ECO:0000256" key="2">
    <source>
        <dbReference type="ARBA" id="ARBA00004613"/>
    </source>
</evidence>
<evidence type="ECO:0000256" key="1">
    <source>
        <dbReference type="ARBA" id="ARBA00004340"/>
    </source>
</evidence>
<keyword evidence="3" id="KW-0964">Secreted</keyword>
<dbReference type="AlphaFoldDB" id="A0A0C9XIM4"/>
<dbReference type="Proteomes" id="UP000054018">
    <property type="component" value="Unassembled WGS sequence"/>
</dbReference>
<dbReference type="Pfam" id="PF20147">
    <property type="entry name" value="Crinkler"/>
    <property type="match status" value="1"/>
</dbReference>
<proteinExistence type="predicted"/>
<evidence type="ECO:0000259" key="4">
    <source>
        <dbReference type="Pfam" id="PF20147"/>
    </source>
</evidence>
<evidence type="ECO:0000313" key="6">
    <source>
        <dbReference type="Proteomes" id="UP000054018"/>
    </source>
</evidence>